<evidence type="ECO:0000313" key="3">
    <source>
        <dbReference type="Proteomes" id="UP001156669"/>
    </source>
</evidence>
<accession>A0ABQ5Y2L3</accession>
<evidence type="ECO:0000256" key="1">
    <source>
        <dbReference type="SAM" id="Phobius"/>
    </source>
</evidence>
<evidence type="ECO:0000313" key="2">
    <source>
        <dbReference type="EMBL" id="GLR03360.1"/>
    </source>
</evidence>
<dbReference type="Proteomes" id="UP001156669">
    <property type="component" value="Unassembled WGS sequence"/>
</dbReference>
<gene>
    <name evidence="2" type="ORF">GCM10007906_09470</name>
</gene>
<keyword evidence="1" id="KW-1133">Transmembrane helix</keyword>
<feature type="transmembrane region" description="Helical" evidence="1">
    <location>
        <begin position="25"/>
        <end position="44"/>
    </location>
</feature>
<protein>
    <submittedName>
        <fullName evidence="2">Pilus assembly protein PilA</fullName>
    </submittedName>
</protein>
<name>A0ABQ5Y2L3_9VIBR</name>
<keyword evidence="3" id="KW-1185">Reference proteome</keyword>
<dbReference type="Pfam" id="PF04964">
    <property type="entry name" value="Flp_Fap"/>
    <property type="match status" value="1"/>
</dbReference>
<organism evidence="2 3">
    <name type="scientific">Vibrio hyugaensis</name>
    <dbReference type="NCBI Taxonomy" id="1534743"/>
    <lineage>
        <taxon>Bacteria</taxon>
        <taxon>Pseudomonadati</taxon>
        <taxon>Pseudomonadota</taxon>
        <taxon>Gammaproteobacteria</taxon>
        <taxon>Vibrionales</taxon>
        <taxon>Vibrionaceae</taxon>
        <taxon>Vibrio</taxon>
    </lineage>
</organism>
<dbReference type="RefSeq" id="WP_045403889.1">
    <property type="nucleotide sequence ID" value="NZ_BBLD01000065.1"/>
</dbReference>
<comment type="caution">
    <text evidence="2">The sequence shown here is derived from an EMBL/GenBank/DDBJ whole genome shotgun (WGS) entry which is preliminary data.</text>
</comment>
<keyword evidence="1" id="KW-0472">Membrane</keyword>
<reference evidence="3" key="1">
    <citation type="journal article" date="2019" name="Int. J. Syst. Evol. Microbiol.">
        <title>The Global Catalogue of Microorganisms (GCM) 10K type strain sequencing project: providing services to taxonomists for standard genome sequencing and annotation.</title>
        <authorList>
            <consortium name="The Broad Institute Genomics Platform"/>
            <consortium name="The Broad Institute Genome Sequencing Center for Infectious Disease"/>
            <person name="Wu L."/>
            <person name="Ma J."/>
        </authorList>
    </citation>
    <scope>NUCLEOTIDE SEQUENCE [LARGE SCALE GENOMIC DNA]</scope>
    <source>
        <strain evidence="3">NBRC 110633</strain>
    </source>
</reference>
<dbReference type="EMBL" id="BSOE01000014">
    <property type="protein sequence ID" value="GLR03360.1"/>
    <property type="molecule type" value="Genomic_DNA"/>
</dbReference>
<proteinExistence type="predicted"/>
<dbReference type="InterPro" id="IPR007047">
    <property type="entry name" value="Flp_Fap"/>
</dbReference>
<sequence length="70" mass="7551">MITKLYVDITNYLNELKNDEQGVTAIEYGLIGVAMALMLIAVLGTGNNDFLGALQNAFEKIGTEINSKNG</sequence>
<keyword evidence="1" id="KW-0812">Transmembrane</keyword>